<keyword evidence="8" id="KW-1185">Reference proteome</keyword>
<evidence type="ECO:0000256" key="3">
    <source>
        <dbReference type="ARBA" id="ARBA00022679"/>
    </source>
</evidence>
<keyword evidence="3" id="KW-0808">Transferase</keyword>
<proteinExistence type="inferred from homology"/>
<dbReference type="GO" id="GO:0008299">
    <property type="term" value="P:isoprenoid biosynthetic process"/>
    <property type="evidence" value="ECO:0007669"/>
    <property type="project" value="InterPro"/>
</dbReference>
<dbReference type="EMBL" id="CASHTH010000022">
    <property type="protein sequence ID" value="CAI7989132.1"/>
    <property type="molecule type" value="Genomic_DNA"/>
</dbReference>
<feature type="region of interest" description="Disordered" evidence="6">
    <location>
        <begin position="138"/>
        <end position="166"/>
    </location>
</feature>
<organism evidence="7 8">
    <name type="scientific">Geodia barretti</name>
    <name type="common">Barrett's horny sponge</name>
    <dbReference type="NCBI Taxonomy" id="519541"/>
    <lineage>
        <taxon>Eukaryota</taxon>
        <taxon>Metazoa</taxon>
        <taxon>Porifera</taxon>
        <taxon>Demospongiae</taxon>
        <taxon>Heteroscleromorpha</taxon>
        <taxon>Tetractinellida</taxon>
        <taxon>Astrophorina</taxon>
        <taxon>Geodiidae</taxon>
        <taxon>Geodia</taxon>
    </lineage>
</organism>
<evidence type="ECO:0000256" key="1">
    <source>
        <dbReference type="ARBA" id="ARBA00001946"/>
    </source>
</evidence>
<dbReference type="Pfam" id="PF00348">
    <property type="entry name" value="polyprenyl_synt"/>
    <property type="match status" value="1"/>
</dbReference>
<dbReference type="AlphaFoldDB" id="A0AA35VRI2"/>
<dbReference type="InterPro" id="IPR000092">
    <property type="entry name" value="Polyprenyl_synt"/>
</dbReference>
<sequence length="166" mass="17955">MARVAVMRLLEQGTPADNVLKAAEMLDKSCLAMCEGQFTDLSFQDRMLVTMGEYDEMIARKTGALTGFAAAGGALAAGVDDAVQTRMRELGVKLGMAWQISRDIADFWGKGGDGATASNALNKKKELAPYLHTGELQHFGQARDRNSLHETGPGGRRPHQSHRNHG</sequence>
<dbReference type="GO" id="GO:0004659">
    <property type="term" value="F:prenyltransferase activity"/>
    <property type="evidence" value="ECO:0007669"/>
    <property type="project" value="InterPro"/>
</dbReference>
<gene>
    <name evidence="7" type="ORF">GBAR_LOCUS143</name>
</gene>
<evidence type="ECO:0000256" key="6">
    <source>
        <dbReference type="SAM" id="MobiDB-lite"/>
    </source>
</evidence>
<dbReference type="GO" id="GO:0046872">
    <property type="term" value="F:metal ion binding"/>
    <property type="evidence" value="ECO:0007669"/>
    <property type="project" value="UniProtKB-KW"/>
</dbReference>
<dbReference type="PANTHER" id="PTHR12001">
    <property type="entry name" value="GERANYLGERANYL PYROPHOSPHATE SYNTHASE"/>
    <property type="match status" value="1"/>
</dbReference>
<dbReference type="PANTHER" id="PTHR12001:SF85">
    <property type="entry name" value="SHORT CHAIN ISOPRENYL DIPHOSPHATE SYNTHASE"/>
    <property type="match status" value="1"/>
</dbReference>
<name>A0AA35VRI2_GEOBA</name>
<accession>A0AA35VRI2</accession>
<comment type="caution">
    <text evidence="7">The sequence shown here is derived from an EMBL/GenBank/DDBJ whole genome shotgun (WGS) entry which is preliminary data.</text>
</comment>
<evidence type="ECO:0000313" key="8">
    <source>
        <dbReference type="Proteomes" id="UP001174909"/>
    </source>
</evidence>
<protein>
    <submittedName>
        <fullName evidence="7">Geranylgeranyl pyrophosphate synthase</fullName>
    </submittedName>
</protein>
<comment type="cofactor">
    <cofactor evidence="1">
        <name>Mg(2+)</name>
        <dbReference type="ChEBI" id="CHEBI:18420"/>
    </cofactor>
</comment>
<reference evidence="7" key="1">
    <citation type="submission" date="2023-03" db="EMBL/GenBank/DDBJ databases">
        <authorList>
            <person name="Steffen K."/>
            <person name="Cardenas P."/>
        </authorList>
    </citation>
    <scope>NUCLEOTIDE SEQUENCE</scope>
</reference>
<keyword evidence="5" id="KW-0460">Magnesium</keyword>
<evidence type="ECO:0000256" key="2">
    <source>
        <dbReference type="ARBA" id="ARBA00006706"/>
    </source>
</evidence>
<dbReference type="SUPFAM" id="SSF48576">
    <property type="entry name" value="Terpenoid synthases"/>
    <property type="match status" value="1"/>
</dbReference>
<feature type="compositionally biased region" description="Basic residues" evidence="6">
    <location>
        <begin position="156"/>
        <end position="166"/>
    </location>
</feature>
<comment type="similarity">
    <text evidence="2">Belongs to the FPP/GGPP synthase family.</text>
</comment>
<keyword evidence="4" id="KW-0479">Metal-binding</keyword>
<evidence type="ECO:0000313" key="7">
    <source>
        <dbReference type="EMBL" id="CAI7989132.1"/>
    </source>
</evidence>
<evidence type="ECO:0000256" key="4">
    <source>
        <dbReference type="ARBA" id="ARBA00022723"/>
    </source>
</evidence>
<evidence type="ECO:0000256" key="5">
    <source>
        <dbReference type="ARBA" id="ARBA00022842"/>
    </source>
</evidence>
<dbReference type="Proteomes" id="UP001174909">
    <property type="component" value="Unassembled WGS sequence"/>
</dbReference>
<dbReference type="InterPro" id="IPR008949">
    <property type="entry name" value="Isoprenoid_synthase_dom_sf"/>
</dbReference>
<dbReference type="Gene3D" id="1.10.600.10">
    <property type="entry name" value="Farnesyl Diphosphate Synthase"/>
    <property type="match status" value="1"/>
</dbReference>